<dbReference type="Proteomes" id="UP000515152">
    <property type="component" value="Chromosome 15"/>
</dbReference>
<feature type="compositionally biased region" description="Polar residues" evidence="1">
    <location>
        <begin position="65"/>
        <end position="75"/>
    </location>
</feature>
<dbReference type="InterPro" id="IPR042318">
    <property type="entry name" value="Consortin"/>
</dbReference>
<dbReference type="CTD" id="566273"/>
<feature type="region of interest" description="Disordered" evidence="1">
    <location>
        <begin position="163"/>
        <end position="188"/>
    </location>
</feature>
<dbReference type="GO" id="GO:0005802">
    <property type="term" value="C:trans-Golgi network"/>
    <property type="evidence" value="ECO:0007669"/>
    <property type="project" value="InterPro"/>
</dbReference>
<evidence type="ECO:0000256" key="2">
    <source>
        <dbReference type="SAM" id="Phobius"/>
    </source>
</evidence>
<dbReference type="GO" id="GO:0005886">
    <property type="term" value="C:plasma membrane"/>
    <property type="evidence" value="ECO:0007669"/>
    <property type="project" value="TreeGrafter"/>
</dbReference>
<name>A0A6P3VMY8_CLUHA</name>
<sequence length="261" mass="28665">MVGGEGPRAGASPLADCSHEESKRMDLLRHICGTHQRPTLYLEKNMGDRPQTEGLRPCEAGGVQQPVSSVENINMRTVAGESFHPKREQDGEGEGEEQVEEEDEDLWEEQEDEDEEEEGVEELQGQVGEARSTGLEPVDDLAKFIQVEEMCSTNGLVSILKRRAPEEEAASPTESPSRRTAKRKVRFSEPSEDDVSADSCLILLLLCLITAVISIGGTAVYCLLGNASTAVCTDFSQNVDAYWGPVRDSVGWLTHWLFPVS</sequence>
<dbReference type="AlphaFoldDB" id="A0A6P3VMY8"/>
<evidence type="ECO:0000256" key="1">
    <source>
        <dbReference type="SAM" id="MobiDB-lite"/>
    </source>
</evidence>
<dbReference type="OrthoDB" id="9894200at2759"/>
<dbReference type="RefSeq" id="XP_012676433.2">
    <property type="nucleotide sequence ID" value="XM_012820979.3"/>
</dbReference>
<feature type="compositionally biased region" description="Acidic residues" evidence="1">
    <location>
        <begin position="91"/>
        <end position="121"/>
    </location>
</feature>
<feature type="domain" description="Consortin C-terminal" evidence="3">
    <location>
        <begin position="150"/>
        <end position="257"/>
    </location>
</feature>
<keyword evidence="2" id="KW-0812">Transmembrane</keyword>
<dbReference type="InterPro" id="IPR028129">
    <property type="entry name" value="Consortin_C"/>
</dbReference>
<keyword evidence="4" id="KW-1185">Reference proteome</keyword>
<evidence type="ECO:0000313" key="5">
    <source>
        <dbReference type="RefSeq" id="XP_012676433.2"/>
    </source>
</evidence>
<gene>
    <name evidence="5" type="primary">cnstb</name>
</gene>
<feature type="transmembrane region" description="Helical" evidence="2">
    <location>
        <begin position="201"/>
        <end position="224"/>
    </location>
</feature>
<dbReference type="PANTHER" id="PTHR28581">
    <property type="entry name" value="CONSORTIN"/>
    <property type="match status" value="1"/>
</dbReference>
<organism evidence="4 5">
    <name type="scientific">Clupea harengus</name>
    <name type="common">Atlantic herring</name>
    <dbReference type="NCBI Taxonomy" id="7950"/>
    <lineage>
        <taxon>Eukaryota</taxon>
        <taxon>Metazoa</taxon>
        <taxon>Chordata</taxon>
        <taxon>Craniata</taxon>
        <taxon>Vertebrata</taxon>
        <taxon>Euteleostomi</taxon>
        <taxon>Actinopterygii</taxon>
        <taxon>Neopterygii</taxon>
        <taxon>Teleostei</taxon>
        <taxon>Clupei</taxon>
        <taxon>Clupeiformes</taxon>
        <taxon>Clupeoidei</taxon>
        <taxon>Clupeidae</taxon>
        <taxon>Clupea</taxon>
    </lineage>
</organism>
<dbReference type="GO" id="GO:0042998">
    <property type="term" value="P:positive regulation of Golgi to plasma membrane protein transport"/>
    <property type="evidence" value="ECO:0007669"/>
    <property type="project" value="InterPro"/>
</dbReference>
<dbReference type="KEGG" id="char:105894460"/>
<dbReference type="GO" id="GO:0071253">
    <property type="term" value="F:connexin binding"/>
    <property type="evidence" value="ECO:0007669"/>
    <property type="project" value="InterPro"/>
</dbReference>
<keyword evidence="2" id="KW-1133">Transmembrane helix</keyword>
<dbReference type="GeneID" id="105894460"/>
<keyword evidence="2" id="KW-0472">Membrane</keyword>
<proteinExistence type="predicted"/>
<protein>
    <submittedName>
        <fullName evidence="5">Consortin, connexin sorting protein b</fullName>
    </submittedName>
</protein>
<evidence type="ECO:0000313" key="4">
    <source>
        <dbReference type="Proteomes" id="UP000515152"/>
    </source>
</evidence>
<evidence type="ECO:0000259" key="3">
    <source>
        <dbReference type="Pfam" id="PF15281"/>
    </source>
</evidence>
<dbReference type="Pfam" id="PF15281">
    <property type="entry name" value="Consortin_C"/>
    <property type="match status" value="1"/>
</dbReference>
<reference evidence="5" key="1">
    <citation type="submission" date="2025-08" db="UniProtKB">
        <authorList>
            <consortium name="RefSeq"/>
        </authorList>
    </citation>
    <scope>IDENTIFICATION</scope>
</reference>
<dbReference type="GO" id="GO:0030133">
    <property type="term" value="C:transport vesicle"/>
    <property type="evidence" value="ECO:0007669"/>
    <property type="project" value="TreeGrafter"/>
</dbReference>
<dbReference type="PANTHER" id="PTHR28581:SF1">
    <property type="entry name" value="CONSORTIN"/>
    <property type="match status" value="1"/>
</dbReference>
<feature type="region of interest" description="Disordered" evidence="1">
    <location>
        <begin position="42"/>
        <end position="135"/>
    </location>
</feature>
<feature type="region of interest" description="Disordered" evidence="1">
    <location>
        <begin position="1"/>
        <end position="22"/>
    </location>
</feature>
<accession>A0A6P3VMY8</accession>